<evidence type="ECO:0000256" key="2">
    <source>
        <dbReference type="SAM" id="Coils"/>
    </source>
</evidence>
<dbReference type="AlphaFoldDB" id="A0A1I0K3M6"/>
<dbReference type="Gene3D" id="3.60.40.10">
    <property type="entry name" value="PPM-type phosphatase domain"/>
    <property type="match status" value="1"/>
</dbReference>
<sequence>MFEKRKEKRRVCDVNYYTARRLGDMADSLGRLAKAFDDEIENGRQLTREDGLAAMQTSSALVCDGCTKCSLRTDTEKEDSYYLYYLLRAFEQKGHIDNEDMPQMFQSSCRKKDKYLGQLNRNLGRATMNLSWKNRFMESRDAVVVQFREMSMILEEFSHQMDQARDVSEDYEAELRKAFRRAHMSVQNLLILEYENGQREAYITARTTNGRCMTSREAAGIVGQAMEGSFWSPARDSRTIITRQYATVRFLEDGSYHMLCGAARIPKQGESISGDNYTFVESQGSQVVMSLSDGMGSGEQADRESRQVVELTEQLVETGFSARSALKLVNTVLLLAGREQHPATLDLCCVDLHTGVLECMKLGAVPTFIIGEDGVELLEAGEVPMGVLTAVEPELISKKLWDGSRIIMVSDGVLDALPGDNKEQVMKEYLESVENMPPQELAEQILEFASSFIPAARDDMTALVAGIWKRR</sequence>
<dbReference type="EMBL" id="FOIM01000046">
    <property type="protein sequence ID" value="SEU18247.1"/>
    <property type="molecule type" value="Genomic_DNA"/>
</dbReference>
<accession>A0A1I0K3M6</accession>
<feature type="domain" description="PPM-type phosphatase" evidence="3">
    <location>
        <begin position="255"/>
        <end position="467"/>
    </location>
</feature>
<evidence type="ECO:0000259" key="3">
    <source>
        <dbReference type="SMART" id="SM00331"/>
    </source>
</evidence>
<dbReference type="STRING" id="460384.SAMN05216313_1466"/>
<gene>
    <name evidence="4" type="ORF">SAMN05216313_1466</name>
</gene>
<reference evidence="5" key="1">
    <citation type="submission" date="2016-10" db="EMBL/GenBank/DDBJ databases">
        <authorList>
            <person name="Varghese N."/>
            <person name="Submissions S."/>
        </authorList>
    </citation>
    <scope>NUCLEOTIDE SEQUENCE [LARGE SCALE GENOMIC DNA]</scope>
    <source>
        <strain evidence="5">NLAE-zl-G277</strain>
    </source>
</reference>
<dbReference type="Pfam" id="PF07228">
    <property type="entry name" value="SpoIIE"/>
    <property type="match status" value="1"/>
</dbReference>
<dbReference type="Proteomes" id="UP000198508">
    <property type="component" value="Unassembled WGS sequence"/>
</dbReference>
<dbReference type="PANTHER" id="PTHR43156:SF2">
    <property type="entry name" value="STAGE II SPORULATION PROTEIN E"/>
    <property type="match status" value="1"/>
</dbReference>
<dbReference type="RefSeq" id="WP_092371125.1">
    <property type="nucleotide sequence ID" value="NZ_CABJCG010000035.1"/>
</dbReference>
<dbReference type="SUPFAM" id="SSF81606">
    <property type="entry name" value="PP2C-like"/>
    <property type="match status" value="1"/>
</dbReference>
<dbReference type="InterPro" id="IPR001932">
    <property type="entry name" value="PPM-type_phosphatase-like_dom"/>
</dbReference>
<keyword evidence="1" id="KW-0378">Hydrolase</keyword>
<evidence type="ECO:0000313" key="5">
    <source>
        <dbReference type="Proteomes" id="UP000198508"/>
    </source>
</evidence>
<dbReference type="PANTHER" id="PTHR43156">
    <property type="entry name" value="STAGE II SPORULATION PROTEIN E-RELATED"/>
    <property type="match status" value="1"/>
</dbReference>
<proteinExistence type="predicted"/>
<dbReference type="SMART" id="SM00331">
    <property type="entry name" value="PP2C_SIG"/>
    <property type="match status" value="1"/>
</dbReference>
<keyword evidence="2" id="KW-0175">Coiled coil</keyword>
<dbReference type="InterPro" id="IPR036457">
    <property type="entry name" value="PPM-type-like_dom_sf"/>
</dbReference>
<organism evidence="4 5">
    <name type="scientific">Enterocloster lavalensis</name>
    <dbReference type="NCBI Taxonomy" id="460384"/>
    <lineage>
        <taxon>Bacteria</taxon>
        <taxon>Bacillati</taxon>
        <taxon>Bacillota</taxon>
        <taxon>Clostridia</taxon>
        <taxon>Lachnospirales</taxon>
        <taxon>Lachnospiraceae</taxon>
        <taxon>Enterocloster</taxon>
    </lineage>
</organism>
<protein>
    <submittedName>
        <fullName evidence="4">Stage II sporulation protein E</fullName>
    </submittedName>
</protein>
<evidence type="ECO:0000313" key="4">
    <source>
        <dbReference type="EMBL" id="SEU18247.1"/>
    </source>
</evidence>
<dbReference type="Pfam" id="PF19732">
    <property type="entry name" value="SpoIIE_N"/>
    <property type="match status" value="1"/>
</dbReference>
<dbReference type="GeneID" id="93279642"/>
<dbReference type="InterPro" id="IPR045768">
    <property type="entry name" value="SpoIIE_N"/>
</dbReference>
<dbReference type="GO" id="GO:0016791">
    <property type="term" value="F:phosphatase activity"/>
    <property type="evidence" value="ECO:0007669"/>
    <property type="project" value="TreeGrafter"/>
</dbReference>
<name>A0A1I0K3M6_9FIRM</name>
<evidence type="ECO:0000256" key="1">
    <source>
        <dbReference type="ARBA" id="ARBA00022801"/>
    </source>
</evidence>
<keyword evidence="5" id="KW-1185">Reference proteome</keyword>
<dbReference type="InterPro" id="IPR052016">
    <property type="entry name" value="Bact_Sigma-Reg"/>
</dbReference>
<feature type="coiled-coil region" evidence="2">
    <location>
        <begin position="154"/>
        <end position="181"/>
    </location>
</feature>